<comment type="caution">
    <text evidence="2">The sequence shown here is derived from an EMBL/GenBank/DDBJ whole genome shotgun (WGS) entry which is preliminary data.</text>
</comment>
<evidence type="ECO:0000313" key="3">
    <source>
        <dbReference type="Proteomes" id="UP001374579"/>
    </source>
</evidence>
<feature type="region of interest" description="Disordered" evidence="1">
    <location>
        <begin position="242"/>
        <end position="266"/>
    </location>
</feature>
<reference evidence="2 3" key="1">
    <citation type="submission" date="2024-02" db="EMBL/GenBank/DDBJ databases">
        <title>Chromosome-scale genome assembly of the rough periwinkle Littorina saxatilis.</title>
        <authorList>
            <person name="De Jode A."/>
            <person name="Faria R."/>
            <person name="Formenti G."/>
            <person name="Sims Y."/>
            <person name="Smith T.P."/>
            <person name="Tracey A."/>
            <person name="Wood J.M.D."/>
            <person name="Zagrodzka Z.B."/>
            <person name="Johannesson K."/>
            <person name="Butlin R.K."/>
            <person name="Leder E.H."/>
        </authorList>
    </citation>
    <scope>NUCLEOTIDE SEQUENCE [LARGE SCALE GENOMIC DNA]</scope>
    <source>
        <strain evidence="2">Snail1</strain>
        <tissue evidence="2">Muscle</tissue>
    </source>
</reference>
<proteinExistence type="predicted"/>
<feature type="compositionally biased region" description="Polar residues" evidence="1">
    <location>
        <begin position="71"/>
        <end position="86"/>
    </location>
</feature>
<evidence type="ECO:0000256" key="1">
    <source>
        <dbReference type="SAM" id="MobiDB-lite"/>
    </source>
</evidence>
<feature type="compositionally biased region" description="Polar residues" evidence="1">
    <location>
        <begin position="175"/>
        <end position="195"/>
    </location>
</feature>
<sequence>MLIDDSASYCCSKSNDTEDQSTPAGVGTITGNTATERRGNQLSRRDGDYTDIDVATTPSSDINPYDLADDGTNTNGSLHQNLQLPNGTKEDDYSRIDEAQPAAGHSREKNTEQVKPNPNDVYSVVNKPGKKTPTPVYSLAKIVGDKPTQPNPNDVYSVVNKKGKKFEPAAKAPTGTDTEYNTISHNGNNTSSQKAASGDATPDTYNRISAVPSLGLNEKGRATTKPEDGLLKDDYNKLNLAGNGSMKEKSGAAGAAYDHVRNDPDDAYSKARIGKRHVVIDSDYHRLKP</sequence>
<protein>
    <submittedName>
        <fullName evidence="2">Uncharacterized protein</fullName>
    </submittedName>
</protein>
<accession>A0AAN9B4T1</accession>
<feature type="region of interest" description="Disordered" evidence="1">
    <location>
        <begin position="1"/>
        <end position="133"/>
    </location>
</feature>
<evidence type="ECO:0000313" key="2">
    <source>
        <dbReference type="EMBL" id="KAK7098758.1"/>
    </source>
</evidence>
<keyword evidence="3" id="KW-1185">Reference proteome</keyword>
<feature type="region of interest" description="Disordered" evidence="1">
    <location>
        <begin position="167"/>
        <end position="203"/>
    </location>
</feature>
<feature type="compositionally biased region" description="Basic and acidic residues" evidence="1">
    <location>
        <begin position="35"/>
        <end position="48"/>
    </location>
</feature>
<name>A0AAN9B4T1_9CAEN</name>
<dbReference type="AlphaFoldDB" id="A0AAN9B4T1"/>
<dbReference type="EMBL" id="JBAMIC010000012">
    <property type="protein sequence ID" value="KAK7098758.1"/>
    <property type="molecule type" value="Genomic_DNA"/>
</dbReference>
<feature type="compositionally biased region" description="Basic and acidic residues" evidence="1">
    <location>
        <begin position="88"/>
        <end position="98"/>
    </location>
</feature>
<gene>
    <name evidence="2" type="ORF">V1264_002994</name>
</gene>
<organism evidence="2 3">
    <name type="scientific">Littorina saxatilis</name>
    <dbReference type="NCBI Taxonomy" id="31220"/>
    <lineage>
        <taxon>Eukaryota</taxon>
        <taxon>Metazoa</taxon>
        <taxon>Spiralia</taxon>
        <taxon>Lophotrochozoa</taxon>
        <taxon>Mollusca</taxon>
        <taxon>Gastropoda</taxon>
        <taxon>Caenogastropoda</taxon>
        <taxon>Littorinimorpha</taxon>
        <taxon>Littorinoidea</taxon>
        <taxon>Littorinidae</taxon>
        <taxon>Littorina</taxon>
    </lineage>
</organism>
<dbReference type="Proteomes" id="UP001374579">
    <property type="component" value="Unassembled WGS sequence"/>
</dbReference>